<dbReference type="OrthoDB" id="10264376at2759"/>
<evidence type="ECO:0000313" key="6">
    <source>
        <dbReference type="Proteomes" id="UP000006727"/>
    </source>
</evidence>
<dbReference type="PANTHER" id="PTHR16017">
    <property type="entry name" value="GASTRULATION DEFECTIVE PROTEIN 1-RELATED"/>
    <property type="match status" value="1"/>
</dbReference>
<evidence type="ECO:0000256" key="1">
    <source>
        <dbReference type="ARBA" id="ARBA00022574"/>
    </source>
</evidence>
<dbReference type="InterPro" id="IPR019775">
    <property type="entry name" value="WD40_repeat_CS"/>
</dbReference>
<protein>
    <recommendedName>
        <fullName evidence="7">Anaphase-promoting complex subunit 4 WD40 domain-containing protein</fullName>
    </recommendedName>
</protein>
<evidence type="ECO:0000256" key="2">
    <source>
        <dbReference type="ARBA" id="ARBA00022737"/>
    </source>
</evidence>
<dbReference type="InterPro" id="IPR001680">
    <property type="entry name" value="WD40_rpt"/>
</dbReference>
<dbReference type="GO" id="GO:0080008">
    <property type="term" value="C:Cul4-RING E3 ubiquitin ligase complex"/>
    <property type="evidence" value="ECO:0007669"/>
    <property type="project" value="EnsemblPlants"/>
</dbReference>
<feature type="region of interest" description="Disordered" evidence="4">
    <location>
        <begin position="698"/>
        <end position="723"/>
    </location>
</feature>
<proteinExistence type="predicted"/>
<dbReference type="RefSeq" id="XP_024370422.1">
    <property type="nucleotide sequence ID" value="XM_024514654.2"/>
</dbReference>
<dbReference type="FunFam" id="2.130.10.10:FF:000245">
    <property type="entry name" value="WD repeat-containing protein 70"/>
    <property type="match status" value="1"/>
</dbReference>
<feature type="region of interest" description="Disordered" evidence="4">
    <location>
        <begin position="619"/>
        <end position="653"/>
    </location>
</feature>
<feature type="region of interest" description="Disordered" evidence="4">
    <location>
        <begin position="160"/>
        <end position="239"/>
    </location>
</feature>
<keyword evidence="2" id="KW-0677">Repeat</keyword>
<dbReference type="GO" id="GO:0005634">
    <property type="term" value="C:nucleus"/>
    <property type="evidence" value="ECO:0000318"/>
    <property type="project" value="GO_Central"/>
</dbReference>
<accession>A0A7I4DD94</accession>
<dbReference type="PANTHER" id="PTHR16017:SF0">
    <property type="entry name" value="WD REPEAT-CONTAINING PROTEIN 70"/>
    <property type="match status" value="1"/>
</dbReference>
<dbReference type="SUPFAM" id="SSF50978">
    <property type="entry name" value="WD40 repeat-like"/>
    <property type="match status" value="1"/>
</dbReference>
<dbReference type="InterPro" id="IPR015943">
    <property type="entry name" value="WD40/YVTN_repeat-like_dom_sf"/>
</dbReference>
<dbReference type="InterPro" id="IPR051858">
    <property type="entry name" value="WD_repeat_GAD-1"/>
</dbReference>
<feature type="repeat" description="WD" evidence="3">
    <location>
        <begin position="249"/>
        <end position="290"/>
    </location>
</feature>
<dbReference type="PROSITE" id="PS00678">
    <property type="entry name" value="WD_REPEATS_1"/>
    <property type="match status" value="1"/>
</dbReference>
<feature type="compositionally biased region" description="Acidic residues" evidence="4">
    <location>
        <begin position="222"/>
        <end position="238"/>
    </location>
</feature>
<keyword evidence="6" id="KW-1185">Reference proteome</keyword>
<dbReference type="KEGG" id="ppp:112279907"/>
<sequence length="723" mass="78866">MADDDSGQPKNRHLPQSNADEKNGDIANPIKEQQPTVGARLTQGRTGGLGVGHLGVKMLRSGENPTKDDDGDDDDDDDADDDEIEGAADELPGDEADIHDGLRTHFPLSFGKQEAKAVPLESIHSKTKRGEVVAERLLLKSANKLKSEASRRSGQIQFASAGSQFYGPPRPPAARADEDIVGPPRPETIVNDEDVVGPPRPPATVEDEDIVGPPHRPGTSSTEDEDGGEDEADEDDDEYRFPLSNEIVLKGHTKVVTAIAVDPTGSRVLTGGYDYSVRMYDFQGMNAQLRSFRQIEPSEGHQLRALSWSPTADQFIAVTGSATAKIYDRDGFTQGEFVKGDMYIRDLKNTKGHISGLTGGHWHPKERQTALTSSEDGSLRIWDVTNFKTQKQVVKPKLARPGRVSVTACAWGLNGNCVAGGLADGSIQIWNVKAGWGSRPDIYISNAHENGDDVTSLCFSGDGNTLLSRSTDSTVKVWDVRKPKAPLKTFGDLPNSYAQTTVSFSPDERLIMTGTSTEKEGNKGGLLVFFDRQRLEFVRRVGVSADQSVVCSLWHPKLNQIFATTGDKKRGGTHVLYDPAISEKGALVCVARAPRKKSIEDMEAKPVVHNPHALPLFRDAPSRKRAREKARNDPIKSKRPDLPMSGPGFGGRVGTTKGSLLTQYLMREGGMIKETWMDEDPREAILKHADAAAKDPTFFGPAYAETQPQTIFHESDEEEEDGK</sequence>
<dbReference type="FunCoup" id="A0A7I4DD94">
    <property type="interactions" value="4682"/>
</dbReference>
<reference evidence="5" key="3">
    <citation type="submission" date="2020-12" db="UniProtKB">
        <authorList>
            <consortium name="EnsemblPlants"/>
        </authorList>
    </citation>
    <scope>IDENTIFICATION</scope>
</reference>
<dbReference type="EMBL" id="ABEU02000003">
    <property type="status" value="NOT_ANNOTATED_CDS"/>
    <property type="molecule type" value="Genomic_DNA"/>
</dbReference>
<dbReference type="PROSITE" id="PS50082">
    <property type="entry name" value="WD_REPEATS_2"/>
    <property type="match status" value="3"/>
</dbReference>
<organism evidence="5 6">
    <name type="scientific">Physcomitrium patens</name>
    <name type="common">Spreading-leaved earth moss</name>
    <name type="synonym">Physcomitrella patens</name>
    <dbReference type="NCBI Taxonomy" id="3218"/>
    <lineage>
        <taxon>Eukaryota</taxon>
        <taxon>Viridiplantae</taxon>
        <taxon>Streptophyta</taxon>
        <taxon>Embryophyta</taxon>
        <taxon>Bryophyta</taxon>
        <taxon>Bryophytina</taxon>
        <taxon>Bryopsida</taxon>
        <taxon>Funariidae</taxon>
        <taxon>Funariales</taxon>
        <taxon>Funariaceae</taxon>
        <taxon>Physcomitrium</taxon>
    </lineage>
</organism>
<reference evidence="5 6" key="2">
    <citation type="journal article" date="2018" name="Plant J.">
        <title>The Physcomitrella patens chromosome-scale assembly reveals moss genome structure and evolution.</title>
        <authorList>
            <person name="Lang D."/>
            <person name="Ullrich K.K."/>
            <person name="Murat F."/>
            <person name="Fuchs J."/>
            <person name="Jenkins J."/>
            <person name="Haas F.B."/>
            <person name="Piednoel M."/>
            <person name="Gundlach H."/>
            <person name="Van Bel M."/>
            <person name="Meyberg R."/>
            <person name="Vives C."/>
            <person name="Morata J."/>
            <person name="Symeonidi A."/>
            <person name="Hiss M."/>
            <person name="Muchero W."/>
            <person name="Kamisugi Y."/>
            <person name="Saleh O."/>
            <person name="Blanc G."/>
            <person name="Decker E.L."/>
            <person name="van Gessel N."/>
            <person name="Grimwood J."/>
            <person name="Hayes R.D."/>
            <person name="Graham S.W."/>
            <person name="Gunter L.E."/>
            <person name="McDaniel S.F."/>
            <person name="Hoernstein S.N.W."/>
            <person name="Larsson A."/>
            <person name="Li F.W."/>
            <person name="Perroud P.F."/>
            <person name="Phillips J."/>
            <person name="Ranjan P."/>
            <person name="Rokshar D.S."/>
            <person name="Rothfels C.J."/>
            <person name="Schneider L."/>
            <person name="Shu S."/>
            <person name="Stevenson D.W."/>
            <person name="Thummler F."/>
            <person name="Tillich M."/>
            <person name="Villarreal Aguilar J.C."/>
            <person name="Widiez T."/>
            <person name="Wong G.K."/>
            <person name="Wymore A."/>
            <person name="Zhang Y."/>
            <person name="Zimmer A.D."/>
            <person name="Quatrano R.S."/>
            <person name="Mayer K.F.X."/>
            <person name="Goodstein D."/>
            <person name="Casacuberta J.M."/>
            <person name="Vandepoele K."/>
            <person name="Reski R."/>
            <person name="Cuming A.C."/>
            <person name="Tuskan G.A."/>
            <person name="Maumus F."/>
            <person name="Salse J."/>
            <person name="Schmutz J."/>
            <person name="Rensing S.A."/>
        </authorList>
    </citation>
    <scope>NUCLEOTIDE SEQUENCE [LARGE SCALE GENOMIC DNA]</scope>
    <source>
        <strain evidence="5 6">cv. Gransden 2004</strain>
    </source>
</reference>
<feature type="repeat" description="WD" evidence="3">
    <location>
        <begin position="447"/>
        <end position="488"/>
    </location>
</feature>
<feature type="compositionally biased region" description="Acidic residues" evidence="4">
    <location>
        <begin position="69"/>
        <end position="95"/>
    </location>
</feature>
<reference evidence="5 6" key="1">
    <citation type="journal article" date="2008" name="Science">
        <title>The Physcomitrella genome reveals evolutionary insights into the conquest of land by plants.</title>
        <authorList>
            <person name="Rensing S."/>
            <person name="Lang D."/>
            <person name="Zimmer A."/>
            <person name="Terry A."/>
            <person name="Salamov A."/>
            <person name="Shapiro H."/>
            <person name="Nishiyama T."/>
            <person name="Perroud P.-F."/>
            <person name="Lindquist E."/>
            <person name="Kamisugi Y."/>
            <person name="Tanahashi T."/>
            <person name="Sakakibara K."/>
            <person name="Fujita T."/>
            <person name="Oishi K."/>
            <person name="Shin-I T."/>
            <person name="Kuroki Y."/>
            <person name="Toyoda A."/>
            <person name="Suzuki Y."/>
            <person name="Hashimoto A."/>
            <person name="Yamaguchi K."/>
            <person name="Sugano A."/>
            <person name="Kohara Y."/>
            <person name="Fujiyama A."/>
            <person name="Anterola A."/>
            <person name="Aoki S."/>
            <person name="Ashton N."/>
            <person name="Barbazuk W.B."/>
            <person name="Barker E."/>
            <person name="Bennetzen J."/>
            <person name="Bezanilla M."/>
            <person name="Blankenship R."/>
            <person name="Cho S.H."/>
            <person name="Dutcher S."/>
            <person name="Estelle M."/>
            <person name="Fawcett J.A."/>
            <person name="Gundlach H."/>
            <person name="Hanada K."/>
            <person name="Heyl A."/>
            <person name="Hicks K.A."/>
            <person name="Hugh J."/>
            <person name="Lohr M."/>
            <person name="Mayer K."/>
            <person name="Melkozernov A."/>
            <person name="Murata T."/>
            <person name="Nelson D."/>
            <person name="Pils B."/>
            <person name="Prigge M."/>
            <person name="Reiss B."/>
            <person name="Renner T."/>
            <person name="Rombauts S."/>
            <person name="Rushton P."/>
            <person name="Sanderfoot A."/>
            <person name="Schween G."/>
            <person name="Shiu S.-H."/>
            <person name="Stueber K."/>
            <person name="Theodoulou F.L."/>
            <person name="Tu H."/>
            <person name="Van de Peer Y."/>
            <person name="Verrier P.J."/>
            <person name="Waters E."/>
            <person name="Wood A."/>
            <person name="Yang L."/>
            <person name="Cove D."/>
            <person name="Cuming A."/>
            <person name="Hasebe M."/>
            <person name="Lucas S."/>
            <person name="Mishler D.B."/>
            <person name="Reski R."/>
            <person name="Grigoriev I."/>
            <person name="Quatrano R.S."/>
            <person name="Boore J.L."/>
        </authorList>
    </citation>
    <scope>NUCLEOTIDE SEQUENCE [LARGE SCALE GENOMIC DNA]</scope>
    <source>
        <strain evidence="5 6">cv. Gransden 2004</strain>
    </source>
</reference>
<evidence type="ECO:0000256" key="4">
    <source>
        <dbReference type="SAM" id="MobiDB-lite"/>
    </source>
</evidence>
<feature type="compositionally biased region" description="Basic and acidic residues" evidence="4">
    <location>
        <begin position="629"/>
        <end position="641"/>
    </location>
</feature>
<evidence type="ECO:0008006" key="7">
    <source>
        <dbReference type="Google" id="ProtNLM"/>
    </source>
</evidence>
<dbReference type="InParanoid" id="A0A7I4DD94"/>
<dbReference type="InterPro" id="IPR036322">
    <property type="entry name" value="WD40_repeat_dom_sf"/>
</dbReference>
<dbReference type="SMART" id="SM00320">
    <property type="entry name" value="WD40"/>
    <property type="match status" value="6"/>
</dbReference>
<feature type="region of interest" description="Disordered" evidence="4">
    <location>
        <begin position="1"/>
        <end position="104"/>
    </location>
</feature>
<evidence type="ECO:0000313" key="5">
    <source>
        <dbReference type="EnsemblPlants" id="Pp3c3_26410V3.3"/>
    </source>
</evidence>
<dbReference type="Pfam" id="PF00400">
    <property type="entry name" value="WD40"/>
    <property type="match status" value="4"/>
</dbReference>
<feature type="repeat" description="WD" evidence="3">
    <location>
        <begin position="350"/>
        <end position="392"/>
    </location>
</feature>
<dbReference type="GO" id="GO:0035861">
    <property type="term" value="C:site of double-strand break"/>
    <property type="evidence" value="ECO:0000318"/>
    <property type="project" value="GO_Central"/>
</dbReference>
<evidence type="ECO:0000256" key="3">
    <source>
        <dbReference type="PROSITE-ProRule" id="PRU00221"/>
    </source>
</evidence>
<dbReference type="AlphaFoldDB" id="A0A7I4DD94"/>
<dbReference type="PROSITE" id="PS50294">
    <property type="entry name" value="WD_REPEATS_REGION"/>
    <property type="match status" value="3"/>
</dbReference>
<dbReference type="InterPro" id="IPR020472">
    <property type="entry name" value="WD40_PAC1"/>
</dbReference>
<name>A0A7I4DD94_PHYPA</name>
<gene>
    <name evidence="5" type="primary">LOC112279907</name>
</gene>
<dbReference type="Gramene" id="Pp3c3_26410V3.3">
    <property type="protein sequence ID" value="Pp3c3_26410V3.3"/>
    <property type="gene ID" value="Pp3c3_26410"/>
</dbReference>
<dbReference type="PRINTS" id="PR00320">
    <property type="entry name" value="GPROTEINBRPT"/>
</dbReference>
<dbReference type="CDD" id="cd00200">
    <property type="entry name" value="WD40"/>
    <property type="match status" value="1"/>
</dbReference>
<dbReference type="GeneID" id="112279907"/>
<dbReference type="Proteomes" id="UP000006727">
    <property type="component" value="Chromosome 3"/>
</dbReference>
<keyword evidence="1 3" id="KW-0853">WD repeat</keyword>
<dbReference type="EnsemblPlants" id="Pp3c3_26410V3.3">
    <property type="protein sequence ID" value="Pp3c3_26410V3.3"/>
    <property type="gene ID" value="Pp3c3_26410"/>
</dbReference>
<dbReference type="Gene3D" id="2.130.10.10">
    <property type="entry name" value="YVTN repeat-like/Quinoprotein amine dehydrogenase"/>
    <property type="match status" value="2"/>
</dbReference>